<dbReference type="EMBL" id="CAAE01019126">
    <property type="protein sequence ID" value="CAG13940.1"/>
    <property type="molecule type" value="Genomic_DNA"/>
</dbReference>
<name>Q4RCE3_TETNG</name>
<evidence type="ECO:0000313" key="1">
    <source>
        <dbReference type="EMBL" id="CAG13940.1"/>
    </source>
</evidence>
<accession>Q4RCE3</accession>
<comment type="caution">
    <text evidence="1">The sequence shown here is derived from an EMBL/GenBank/DDBJ whole genome shotgun (WGS) entry which is preliminary data.</text>
</comment>
<sequence>MSLEKERLLLLGLLGLLGLLLSVSQYHQLRTELQGQAGCLLTIIVDSVGGLGEKEVD</sequence>
<organism evidence="1">
    <name type="scientific">Tetraodon nigroviridis</name>
    <name type="common">Spotted green pufferfish</name>
    <name type="synonym">Chelonodon nigroviridis</name>
    <dbReference type="NCBI Taxonomy" id="99883"/>
    <lineage>
        <taxon>Eukaryota</taxon>
        <taxon>Metazoa</taxon>
        <taxon>Chordata</taxon>
        <taxon>Craniata</taxon>
        <taxon>Vertebrata</taxon>
        <taxon>Euteleostomi</taxon>
        <taxon>Actinopterygii</taxon>
        <taxon>Neopterygii</taxon>
        <taxon>Teleostei</taxon>
        <taxon>Neoteleostei</taxon>
        <taxon>Acanthomorphata</taxon>
        <taxon>Eupercaria</taxon>
        <taxon>Tetraodontiformes</taxon>
        <taxon>Tetradontoidea</taxon>
        <taxon>Tetraodontidae</taxon>
        <taxon>Tetraodon</taxon>
    </lineage>
</organism>
<dbReference type="AlphaFoldDB" id="Q4RCE3"/>
<reference evidence="1" key="2">
    <citation type="submission" date="2004-02" db="EMBL/GenBank/DDBJ databases">
        <authorList>
            <consortium name="Genoscope"/>
            <consortium name="Whitehead Institute Centre for Genome Research"/>
        </authorList>
    </citation>
    <scope>NUCLEOTIDE SEQUENCE</scope>
</reference>
<protein>
    <submittedName>
        <fullName evidence="1">(spotted green pufferfish) hypothetical protein</fullName>
    </submittedName>
</protein>
<dbReference type="KEGG" id="tng:GSTEN00036971G001"/>
<gene>
    <name evidence="1" type="ORF">GSTENG00036971001</name>
</gene>
<reference evidence="1" key="1">
    <citation type="journal article" date="2004" name="Nature">
        <title>Genome duplication in the teleost fish Tetraodon nigroviridis reveals the early vertebrate proto-karyotype.</title>
        <authorList>
            <person name="Jaillon O."/>
            <person name="Aury J.-M."/>
            <person name="Brunet F."/>
            <person name="Petit J.-L."/>
            <person name="Stange-Thomann N."/>
            <person name="Mauceli E."/>
            <person name="Bouneau L."/>
            <person name="Fischer C."/>
            <person name="Ozouf-Costaz C."/>
            <person name="Bernot A."/>
            <person name="Nicaud S."/>
            <person name="Jaffe D."/>
            <person name="Fisher S."/>
            <person name="Lutfalla G."/>
            <person name="Dossat C."/>
            <person name="Segurens B."/>
            <person name="Dasilva C."/>
            <person name="Salanoubat M."/>
            <person name="Levy M."/>
            <person name="Boudet N."/>
            <person name="Castellano S."/>
            <person name="Anthouard V."/>
            <person name="Jubin C."/>
            <person name="Castelli V."/>
            <person name="Katinka M."/>
            <person name="Vacherie B."/>
            <person name="Biemont C."/>
            <person name="Skalli Z."/>
            <person name="Cattolico L."/>
            <person name="Poulain J."/>
            <person name="De Berardinis V."/>
            <person name="Cruaud C."/>
            <person name="Duprat S."/>
            <person name="Brottier P."/>
            <person name="Coutanceau J.-P."/>
            <person name="Gouzy J."/>
            <person name="Parra G."/>
            <person name="Lardier G."/>
            <person name="Chapple C."/>
            <person name="McKernan K.J."/>
            <person name="McEwan P."/>
            <person name="Bosak S."/>
            <person name="Kellis M."/>
            <person name="Volff J.-N."/>
            <person name="Guigo R."/>
            <person name="Zody M.C."/>
            <person name="Mesirov J."/>
            <person name="Lindblad-Toh K."/>
            <person name="Birren B."/>
            <person name="Nusbaum C."/>
            <person name="Kahn D."/>
            <person name="Robinson-Rechavi M."/>
            <person name="Laudet V."/>
            <person name="Schachter V."/>
            <person name="Quetier F."/>
            <person name="Saurin W."/>
            <person name="Scarpelli C."/>
            <person name="Wincker P."/>
            <person name="Lander E.S."/>
            <person name="Weissenbach J."/>
            <person name="Roest Crollius H."/>
        </authorList>
    </citation>
    <scope>NUCLEOTIDE SEQUENCE [LARGE SCALE GENOMIC DNA]</scope>
</reference>
<proteinExistence type="predicted"/>